<evidence type="ECO:0000313" key="3">
    <source>
        <dbReference type="EMBL" id="EGC35421.1"/>
    </source>
</evidence>
<dbReference type="InParanoid" id="F0ZKU6"/>
<keyword evidence="2" id="KW-0472">Membrane</keyword>
<feature type="region of interest" description="Disordered" evidence="1">
    <location>
        <begin position="195"/>
        <end position="221"/>
    </location>
</feature>
<protein>
    <submittedName>
        <fullName evidence="3">Uncharacterized protein</fullName>
    </submittedName>
</protein>
<keyword evidence="2" id="KW-0812">Transmembrane</keyword>
<reference evidence="4" key="1">
    <citation type="journal article" date="2011" name="Genome Biol.">
        <title>Comparative genomics of the social amoebae Dictyostelium discoideum and Dictyostelium purpureum.</title>
        <authorList>
            <consortium name="US DOE Joint Genome Institute (JGI-PGF)"/>
            <person name="Sucgang R."/>
            <person name="Kuo A."/>
            <person name="Tian X."/>
            <person name="Salerno W."/>
            <person name="Parikh A."/>
            <person name="Feasley C.L."/>
            <person name="Dalin E."/>
            <person name="Tu H."/>
            <person name="Huang E."/>
            <person name="Barry K."/>
            <person name="Lindquist E."/>
            <person name="Shapiro H."/>
            <person name="Bruce D."/>
            <person name="Schmutz J."/>
            <person name="Salamov A."/>
            <person name="Fey P."/>
            <person name="Gaudet P."/>
            <person name="Anjard C."/>
            <person name="Babu M.M."/>
            <person name="Basu S."/>
            <person name="Bushmanova Y."/>
            <person name="van der Wel H."/>
            <person name="Katoh-Kurasawa M."/>
            <person name="Dinh C."/>
            <person name="Coutinho P.M."/>
            <person name="Saito T."/>
            <person name="Elias M."/>
            <person name="Schaap P."/>
            <person name="Kay R.R."/>
            <person name="Henrissat B."/>
            <person name="Eichinger L."/>
            <person name="Rivero F."/>
            <person name="Putnam N.H."/>
            <person name="West C.M."/>
            <person name="Loomis W.F."/>
            <person name="Chisholm R.L."/>
            <person name="Shaulsky G."/>
            <person name="Strassmann J.E."/>
            <person name="Queller D.C."/>
            <person name="Kuspa A."/>
            <person name="Grigoriev I.V."/>
        </authorList>
    </citation>
    <scope>NUCLEOTIDE SEQUENCE [LARGE SCALE GENOMIC DNA]</scope>
    <source>
        <strain evidence="4">QSDP1</strain>
    </source>
</reference>
<evidence type="ECO:0000256" key="1">
    <source>
        <dbReference type="SAM" id="MobiDB-lite"/>
    </source>
</evidence>
<evidence type="ECO:0000256" key="2">
    <source>
        <dbReference type="SAM" id="Phobius"/>
    </source>
</evidence>
<evidence type="ECO:0000313" key="4">
    <source>
        <dbReference type="Proteomes" id="UP000001064"/>
    </source>
</evidence>
<dbReference type="AlphaFoldDB" id="F0ZKU6"/>
<organism evidence="3 4">
    <name type="scientific">Dictyostelium purpureum</name>
    <name type="common">Slime mold</name>
    <dbReference type="NCBI Taxonomy" id="5786"/>
    <lineage>
        <taxon>Eukaryota</taxon>
        <taxon>Amoebozoa</taxon>
        <taxon>Evosea</taxon>
        <taxon>Eumycetozoa</taxon>
        <taxon>Dictyostelia</taxon>
        <taxon>Dictyosteliales</taxon>
        <taxon>Dictyosteliaceae</taxon>
        <taxon>Dictyostelium</taxon>
    </lineage>
</organism>
<name>F0ZKU6_DICPU</name>
<keyword evidence="4" id="KW-1185">Reference proteome</keyword>
<gene>
    <name evidence="3" type="ORF">DICPUDRAFT_78868</name>
</gene>
<feature type="transmembrane region" description="Helical" evidence="2">
    <location>
        <begin position="103"/>
        <end position="124"/>
    </location>
</feature>
<feature type="transmembrane region" description="Helical" evidence="2">
    <location>
        <begin position="80"/>
        <end position="96"/>
    </location>
</feature>
<dbReference type="Proteomes" id="UP000001064">
    <property type="component" value="Unassembled WGS sequence"/>
</dbReference>
<dbReference type="VEuPathDB" id="AmoebaDB:DICPUDRAFT_78868"/>
<dbReference type="KEGG" id="dpp:DICPUDRAFT_78868"/>
<accession>F0ZKU6</accession>
<keyword evidence="2" id="KW-1133">Transmembrane helix</keyword>
<proteinExistence type="predicted"/>
<feature type="transmembrane region" description="Helical" evidence="2">
    <location>
        <begin position="161"/>
        <end position="184"/>
    </location>
</feature>
<feature type="transmembrane region" description="Helical" evidence="2">
    <location>
        <begin position="7"/>
        <end position="25"/>
    </location>
</feature>
<dbReference type="EMBL" id="GL871060">
    <property type="protein sequence ID" value="EGC35421.1"/>
    <property type="molecule type" value="Genomic_DNA"/>
</dbReference>
<sequence length="247" mass="27805">MNKKIIYGLYILTGIFIILCLIFSFSQVNDDNTLIEETTKKDWCESHPLKPIAIEFSVVGDHKSFSGGCSWSWYRSMVRITYLIVAIVCLNGLVFSGRKNKNLFFLCFIGALFFFGIFGFYSFIADAKVTKFSYESCTLSFKNPIKTSKGLVKYNCIYNKIYATIAFNALSAIMMIAISIISILNRNTLMNIKANNNNNNDNNKNSNSDSNANTNNSDSVNTQNKGFFKLEEEDGYPNYSLSSTASI</sequence>
<dbReference type="PANTHER" id="PTHR38079">
    <property type="entry name" value="TRANSMEMBRANE PROTEIN"/>
    <property type="match status" value="1"/>
</dbReference>
<dbReference type="GeneID" id="10501470"/>
<dbReference type="RefSeq" id="XP_003288034.1">
    <property type="nucleotide sequence ID" value="XM_003287986.1"/>
</dbReference>
<dbReference type="PANTHER" id="PTHR38079:SF1">
    <property type="entry name" value="TRANSMEMBRANE PROTEIN"/>
    <property type="match status" value="1"/>
</dbReference>